<feature type="domain" description="Sporulation stage II protein D amidase enhancer LytB N-terminal" evidence="1">
    <location>
        <begin position="97"/>
        <end position="143"/>
    </location>
</feature>
<dbReference type="EMBL" id="AJWZ01002591">
    <property type="protein sequence ID" value="EKC70550.1"/>
    <property type="molecule type" value="Genomic_DNA"/>
</dbReference>
<reference evidence="2" key="1">
    <citation type="journal article" date="2013" name="Environ. Microbiol.">
        <title>Microbiota from the distal guts of lean and obese adolescents exhibit partial functional redundancy besides clear differences in community structure.</title>
        <authorList>
            <person name="Ferrer M."/>
            <person name="Ruiz A."/>
            <person name="Lanza F."/>
            <person name="Haange S.B."/>
            <person name="Oberbach A."/>
            <person name="Till H."/>
            <person name="Bargiela R."/>
            <person name="Campoy C."/>
            <person name="Segura M.T."/>
            <person name="Richter M."/>
            <person name="von Bergen M."/>
            <person name="Seifert J."/>
            <person name="Suarez A."/>
        </authorList>
    </citation>
    <scope>NUCLEOTIDE SEQUENCE</scope>
</reference>
<dbReference type="InterPro" id="IPR013693">
    <property type="entry name" value="SpoIID/LytB_N"/>
</dbReference>
<dbReference type="AlphaFoldDB" id="K1TWN3"/>
<feature type="non-terminal residue" evidence="2">
    <location>
        <position position="182"/>
    </location>
</feature>
<proteinExistence type="predicted"/>
<sequence>MKEPEISVGIVNAQEIHFFTERQFFSLKGETVCGEQQVAFSEGGILWNGNLYRELTFTPQDEHASFSLYDVTIGINFHWERQETQSFMGTLKLVVDEGKITAINILPAEDYLISVISSEMNATSSLEFLKAHAVVSRSWLFAQIEKRKSLKWTKMKVSFPLSRPIPNISAGTTAKIIPYSMF</sequence>
<protein>
    <submittedName>
        <fullName evidence="2">Protein containing Sporulation stage II protein D, amidase enhancer LytB</fullName>
    </submittedName>
</protein>
<organism evidence="2">
    <name type="scientific">human gut metagenome</name>
    <dbReference type="NCBI Taxonomy" id="408170"/>
    <lineage>
        <taxon>unclassified sequences</taxon>
        <taxon>metagenomes</taxon>
        <taxon>organismal metagenomes</taxon>
    </lineage>
</organism>
<evidence type="ECO:0000313" key="2">
    <source>
        <dbReference type="EMBL" id="EKC70550.1"/>
    </source>
</evidence>
<accession>K1TWN3</accession>
<dbReference type="Pfam" id="PF08486">
    <property type="entry name" value="SpoIID"/>
    <property type="match status" value="1"/>
</dbReference>
<comment type="caution">
    <text evidence="2">The sequence shown here is derived from an EMBL/GenBank/DDBJ whole genome shotgun (WGS) entry which is preliminary data.</text>
</comment>
<evidence type="ECO:0000259" key="1">
    <source>
        <dbReference type="Pfam" id="PF08486"/>
    </source>
</evidence>
<gene>
    <name evidence="2" type="ORF">OBE_03837</name>
</gene>
<name>K1TWN3_9ZZZZ</name>